<dbReference type="PANTHER" id="PTHR30627:SF24">
    <property type="entry name" value="PENICILLIN-BINDING PROTEIN 4B"/>
    <property type="match status" value="1"/>
</dbReference>
<dbReference type="GO" id="GO:0016757">
    <property type="term" value="F:glycosyltransferase activity"/>
    <property type="evidence" value="ECO:0007669"/>
    <property type="project" value="UniProtKB-KW"/>
</dbReference>
<dbReference type="Pfam" id="PF21922">
    <property type="entry name" value="PBP_dimer_2"/>
    <property type="match status" value="1"/>
</dbReference>
<dbReference type="InterPro" id="IPR054120">
    <property type="entry name" value="PBPA_dimer"/>
</dbReference>
<evidence type="ECO:0000256" key="1">
    <source>
        <dbReference type="SAM" id="MobiDB-lite"/>
    </source>
</evidence>
<name>A0A6J4LM42_9ACTN</name>
<dbReference type="InterPro" id="IPR050515">
    <property type="entry name" value="Beta-lactam/transpept"/>
</dbReference>
<dbReference type="GO" id="GO:0071555">
    <property type="term" value="P:cell wall organization"/>
    <property type="evidence" value="ECO:0007669"/>
    <property type="project" value="TreeGrafter"/>
</dbReference>
<keyword evidence="4" id="KW-0132">Cell division</keyword>
<reference evidence="4" key="1">
    <citation type="submission" date="2020-02" db="EMBL/GenBank/DDBJ databases">
        <authorList>
            <person name="Meier V. D."/>
        </authorList>
    </citation>
    <scope>NUCLEOTIDE SEQUENCE</scope>
    <source>
        <strain evidence="4">AVDCRST_MAG24</strain>
    </source>
</reference>
<keyword evidence="4" id="KW-0131">Cell cycle</keyword>
<proteinExistence type="predicted"/>
<feature type="domain" description="Penicillin binding protein A dimerisation" evidence="3">
    <location>
        <begin position="52"/>
        <end position="134"/>
    </location>
</feature>
<dbReference type="Gene3D" id="3.40.710.10">
    <property type="entry name" value="DD-peptidase/beta-lactamase superfamily"/>
    <property type="match status" value="1"/>
</dbReference>
<keyword evidence="4" id="KW-0328">Glycosyltransferase</keyword>
<dbReference type="EC" id="2.4.1.129" evidence="4"/>
<dbReference type="PANTHER" id="PTHR30627">
    <property type="entry name" value="PEPTIDOGLYCAN D,D-TRANSPEPTIDASE"/>
    <property type="match status" value="1"/>
</dbReference>
<dbReference type="GO" id="GO:0051301">
    <property type="term" value="P:cell division"/>
    <property type="evidence" value="ECO:0007669"/>
    <property type="project" value="UniProtKB-KW"/>
</dbReference>
<dbReference type="GO" id="GO:0008658">
    <property type="term" value="F:penicillin binding"/>
    <property type="evidence" value="ECO:0007669"/>
    <property type="project" value="InterPro"/>
</dbReference>
<keyword evidence="4" id="KW-0808">Transferase</keyword>
<accession>A0A6J4LM42</accession>
<evidence type="ECO:0000313" key="4">
    <source>
        <dbReference type="EMBL" id="CAA9336499.1"/>
    </source>
</evidence>
<feature type="region of interest" description="Disordered" evidence="1">
    <location>
        <begin position="237"/>
        <end position="262"/>
    </location>
</feature>
<dbReference type="InterPro" id="IPR001460">
    <property type="entry name" value="PCN-bd_Tpept"/>
</dbReference>
<dbReference type="Gene3D" id="3.90.1310.10">
    <property type="entry name" value="Penicillin-binding protein 2a (Domain 2)"/>
    <property type="match status" value="1"/>
</dbReference>
<sequence length="487" mass="51713">MNRPIRAMAVFCMLLFLALLLNATYVQYVRADALNSRDGNRRVIDAQFSRERGPILVAGEPVAASRAVDDRYQFQRRYPQPFKYAHLTGYFSYIYGASAVESSQNEILSGSDSRLFVDRVVDLVSNVQPKGGSVSLTLDPAAQDAAYEGIRALGPDAEAAVVAIEPATGRLLAMVSNPTYDPNLLASHDLQDVQDSYERLLAAPGNPLFNRAIQETYPPGSTFKLVTAAAGLESGRYDPGTSVRGGTSLRLPGTTTDLPNFGGSNCGGERISLTQALMVSCNVSFAAMGMDLGRDALEAQATAFGFGQEYLEGLGGQAASVFPDDLDEPTTALSAIGQFEVRATPLQMAQVVATVANNGQGMRPYLVDEVLAPDLSVLAKTDPEDMPERAMSAQSASELTQMMVEVVDRGTGVTAQLPGVKVAGKTGTAQTEADRPPYAWFVSFAPADDPQVAVAVLVEDAGVERDAISGSGLAAPIARRVMEAVLQ</sequence>
<feature type="domain" description="Penicillin-binding protein transpeptidase" evidence="2">
    <location>
        <begin position="160"/>
        <end position="483"/>
    </location>
</feature>
<gene>
    <name evidence="4" type="ORF">AVDCRST_MAG24-1062</name>
</gene>
<evidence type="ECO:0000259" key="3">
    <source>
        <dbReference type="Pfam" id="PF21922"/>
    </source>
</evidence>
<dbReference type="EMBL" id="CADCUF010000166">
    <property type="protein sequence ID" value="CAA9336499.1"/>
    <property type="molecule type" value="Genomic_DNA"/>
</dbReference>
<dbReference type="SUPFAM" id="SSF56601">
    <property type="entry name" value="beta-lactamase/transpeptidase-like"/>
    <property type="match status" value="1"/>
</dbReference>
<dbReference type="Pfam" id="PF00905">
    <property type="entry name" value="Transpeptidase"/>
    <property type="match status" value="1"/>
</dbReference>
<dbReference type="InterPro" id="IPR012338">
    <property type="entry name" value="Beta-lactam/transpept-like"/>
</dbReference>
<dbReference type="GO" id="GO:0005886">
    <property type="term" value="C:plasma membrane"/>
    <property type="evidence" value="ECO:0007669"/>
    <property type="project" value="TreeGrafter"/>
</dbReference>
<evidence type="ECO:0000259" key="2">
    <source>
        <dbReference type="Pfam" id="PF00905"/>
    </source>
</evidence>
<protein>
    <submittedName>
        <fullName evidence="4">Cell division protein FtsI [Peptidoglycan synthetase]</fullName>
        <ecNumber evidence="4">2.4.1.129</ecNumber>
    </submittedName>
</protein>
<organism evidence="4">
    <name type="scientific">uncultured Nocardioidaceae bacterium</name>
    <dbReference type="NCBI Taxonomy" id="253824"/>
    <lineage>
        <taxon>Bacteria</taxon>
        <taxon>Bacillati</taxon>
        <taxon>Actinomycetota</taxon>
        <taxon>Actinomycetes</taxon>
        <taxon>Propionibacteriales</taxon>
        <taxon>Nocardioidaceae</taxon>
        <taxon>environmental samples</taxon>
    </lineage>
</organism>
<dbReference type="GO" id="GO:0071972">
    <property type="term" value="F:peptidoglycan L,D-transpeptidase activity"/>
    <property type="evidence" value="ECO:0007669"/>
    <property type="project" value="TreeGrafter"/>
</dbReference>
<dbReference type="AlphaFoldDB" id="A0A6J4LM42"/>